<feature type="transmembrane region" description="Helical" evidence="5">
    <location>
        <begin position="81"/>
        <end position="99"/>
    </location>
</feature>
<keyword evidence="7" id="KW-0436">Ligase</keyword>
<evidence type="ECO:0000256" key="3">
    <source>
        <dbReference type="ARBA" id="ARBA00022989"/>
    </source>
</evidence>
<evidence type="ECO:0000256" key="5">
    <source>
        <dbReference type="SAM" id="Phobius"/>
    </source>
</evidence>
<comment type="caution">
    <text evidence="7">The sequence shown here is derived from an EMBL/GenBank/DDBJ whole genome shotgun (WGS) entry which is preliminary data.</text>
</comment>
<reference evidence="8" key="1">
    <citation type="journal article" date="2019" name="Int. J. Syst. Evol. Microbiol.">
        <title>The Global Catalogue of Microorganisms (GCM) 10K type strain sequencing project: providing services to taxonomists for standard genome sequencing and annotation.</title>
        <authorList>
            <consortium name="The Broad Institute Genomics Platform"/>
            <consortium name="The Broad Institute Genome Sequencing Center for Infectious Disease"/>
            <person name="Wu L."/>
            <person name="Ma J."/>
        </authorList>
    </citation>
    <scope>NUCLEOTIDE SEQUENCE [LARGE SCALE GENOMIC DNA]</scope>
    <source>
        <strain evidence="8">CCTCC AB 2013263</strain>
    </source>
</reference>
<accession>A0ABV8A3G4</accession>
<organism evidence="7 8">
    <name type="scientific">Deinococcus antarcticus</name>
    <dbReference type="NCBI Taxonomy" id="1298767"/>
    <lineage>
        <taxon>Bacteria</taxon>
        <taxon>Thermotogati</taxon>
        <taxon>Deinococcota</taxon>
        <taxon>Deinococci</taxon>
        <taxon>Deinococcales</taxon>
        <taxon>Deinococcaceae</taxon>
        <taxon>Deinococcus</taxon>
    </lineage>
</organism>
<dbReference type="InterPro" id="IPR007016">
    <property type="entry name" value="O-antigen_ligase-rel_domated"/>
</dbReference>
<comment type="subcellular location">
    <subcellularLocation>
        <location evidence="1">Membrane</location>
        <topology evidence="1">Multi-pass membrane protein</topology>
    </subcellularLocation>
</comment>
<dbReference type="Pfam" id="PF04932">
    <property type="entry name" value="Wzy_C"/>
    <property type="match status" value="1"/>
</dbReference>
<evidence type="ECO:0000256" key="4">
    <source>
        <dbReference type="ARBA" id="ARBA00023136"/>
    </source>
</evidence>
<gene>
    <name evidence="7" type="ORF">ACFOPQ_03210</name>
</gene>
<feature type="transmembrane region" description="Helical" evidence="5">
    <location>
        <begin position="188"/>
        <end position="207"/>
    </location>
</feature>
<evidence type="ECO:0000313" key="8">
    <source>
        <dbReference type="Proteomes" id="UP001595748"/>
    </source>
</evidence>
<evidence type="ECO:0000256" key="2">
    <source>
        <dbReference type="ARBA" id="ARBA00022692"/>
    </source>
</evidence>
<protein>
    <submittedName>
        <fullName evidence="7">O-antigen ligase family protein</fullName>
    </submittedName>
</protein>
<proteinExistence type="predicted"/>
<dbReference type="GO" id="GO:0016874">
    <property type="term" value="F:ligase activity"/>
    <property type="evidence" value="ECO:0007669"/>
    <property type="project" value="UniProtKB-KW"/>
</dbReference>
<name>A0ABV8A3G4_9DEIO</name>
<keyword evidence="4 5" id="KW-0472">Membrane</keyword>
<evidence type="ECO:0000256" key="1">
    <source>
        <dbReference type="ARBA" id="ARBA00004141"/>
    </source>
</evidence>
<sequence>MAALPLAPVMVLLFLFVSRHFSPADRHMKFIAVGYATLLLLPACFAPHPLLALGGAGLKIVITLSLLAAGQRLRESQALAILLPGLFGVLLLALLYSFGLQHLLPFTDRLQHPYFTSISLGFTGAVALWLAVLLPRSAVGVGLRLLVGLIALILLAMSGSRGALLAVIAGLAAAAAQYVSLHWPHPKVRTMSFIGTGLLLLGGLMAGKNLPSFSDPVLTHLTSTSSNGRDITWADTLNAIQAHPLTGYGPFQLGPQIAPAQQVETCQWWPALEERGLTCPGVVKALNNTWLIAHNAALQSLGESGPLGLLAQVTLCAYLLLQAWRSRQPLLLAVLVGLFTGDLTDNVSMVPGPFFTALPWIAGGMALSQARASNTPRDLNFTPWVALALLTAWSFPIWANAVSQSGALGHPVQKVTLHEVIAAPVWKGNDPYPILLVASAPAGQYRVQTRVCNAHGTECHTAQVSLLRSEAKSDLLTARINVPLQLPVQQLQFIIRPAQPSLLKLNGYASTQHIVRWIP</sequence>
<evidence type="ECO:0000259" key="6">
    <source>
        <dbReference type="Pfam" id="PF04932"/>
    </source>
</evidence>
<dbReference type="InterPro" id="IPR051533">
    <property type="entry name" value="WaaL-like"/>
</dbReference>
<keyword evidence="3 5" id="KW-1133">Transmembrane helix</keyword>
<feature type="transmembrane region" description="Helical" evidence="5">
    <location>
        <begin position="141"/>
        <end position="157"/>
    </location>
</feature>
<evidence type="ECO:0000313" key="7">
    <source>
        <dbReference type="EMBL" id="MFC3859771.1"/>
    </source>
</evidence>
<dbReference type="RefSeq" id="WP_380075932.1">
    <property type="nucleotide sequence ID" value="NZ_JBHRZF010000028.1"/>
</dbReference>
<feature type="transmembrane region" description="Helical" evidence="5">
    <location>
        <begin position="163"/>
        <end position="181"/>
    </location>
</feature>
<dbReference type="PANTHER" id="PTHR37422">
    <property type="entry name" value="TEICHURONIC ACID BIOSYNTHESIS PROTEIN TUAE"/>
    <property type="match status" value="1"/>
</dbReference>
<keyword evidence="8" id="KW-1185">Reference proteome</keyword>
<feature type="transmembrane region" description="Helical" evidence="5">
    <location>
        <begin position="114"/>
        <end position="134"/>
    </location>
</feature>
<dbReference type="Proteomes" id="UP001595748">
    <property type="component" value="Unassembled WGS sequence"/>
</dbReference>
<keyword evidence="2 5" id="KW-0812">Transmembrane</keyword>
<dbReference type="EMBL" id="JBHRZF010000028">
    <property type="protein sequence ID" value="MFC3859771.1"/>
    <property type="molecule type" value="Genomic_DNA"/>
</dbReference>
<dbReference type="PANTHER" id="PTHR37422:SF13">
    <property type="entry name" value="LIPOPOLYSACCHARIDE BIOSYNTHESIS PROTEIN PA4999-RELATED"/>
    <property type="match status" value="1"/>
</dbReference>
<feature type="domain" description="O-antigen ligase-related" evidence="6">
    <location>
        <begin position="148"/>
        <end position="311"/>
    </location>
</feature>